<sequence length="223" mass="24957">MQTSMIDPSWLSRIGPEFDRPYMTNLQTFLKSEHANGNVIYPREDHIFNALNHTKFDDVRVVILGQDPYHGEGQAHGLSFSVPDGVKIPPSLRNMYKELERDFGVTPPSHGNLTRWAEQGVLLLNATLTVQADKAGSHQNKGWEDFTDAVIRAVNDGRDHVAFMLWGSYAQKKGAFIDQSRHLVLTAPHPSPLSAHRGFIGCGHFRAANDYLAEQGRAAVQWI</sequence>
<dbReference type="KEGG" id="mai:MICA_1340"/>
<dbReference type="HOGENOM" id="CLU_032162_3_0_5"/>
<dbReference type="InterPro" id="IPR002043">
    <property type="entry name" value="UDG_fam1"/>
</dbReference>
<feature type="active site" description="Proton acceptor" evidence="9 10">
    <location>
        <position position="67"/>
    </location>
</feature>
<dbReference type="OrthoDB" id="9804372at2"/>
<evidence type="ECO:0000256" key="6">
    <source>
        <dbReference type="ARBA" id="ARBA00022763"/>
    </source>
</evidence>
<evidence type="ECO:0000313" key="14">
    <source>
        <dbReference type="Proteomes" id="UP000009286"/>
    </source>
</evidence>
<comment type="subcellular location">
    <subcellularLocation>
        <location evidence="9">Cytoplasm</location>
    </subcellularLocation>
</comment>
<feature type="domain" description="Uracil-DNA glycosylase-like" evidence="12">
    <location>
        <begin position="52"/>
        <end position="212"/>
    </location>
</feature>
<evidence type="ECO:0000256" key="5">
    <source>
        <dbReference type="ARBA" id="ARBA00018429"/>
    </source>
</evidence>
<evidence type="ECO:0000256" key="8">
    <source>
        <dbReference type="ARBA" id="ARBA00023204"/>
    </source>
</evidence>
<dbReference type="InterPro" id="IPR036895">
    <property type="entry name" value="Uracil-DNA_glycosylase-like_sf"/>
</dbReference>
<dbReference type="NCBIfam" id="NF003588">
    <property type="entry name" value="PRK05254.1-1"/>
    <property type="match status" value="1"/>
</dbReference>
<dbReference type="NCBIfam" id="TIGR00628">
    <property type="entry name" value="ung"/>
    <property type="match status" value="1"/>
</dbReference>
<evidence type="ECO:0000256" key="7">
    <source>
        <dbReference type="ARBA" id="ARBA00022801"/>
    </source>
</evidence>
<comment type="catalytic activity">
    <reaction evidence="1 9 11">
        <text>Hydrolyzes single-stranded DNA or mismatched double-stranded DNA and polynucleotides, releasing free uracil.</text>
        <dbReference type="EC" id="3.2.2.27"/>
    </reaction>
</comment>
<dbReference type="PANTHER" id="PTHR11264:SF0">
    <property type="entry name" value="URACIL-DNA GLYCOSYLASE"/>
    <property type="match status" value="1"/>
</dbReference>
<evidence type="ECO:0000256" key="9">
    <source>
        <dbReference type="HAMAP-Rule" id="MF_00148"/>
    </source>
</evidence>
<dbReference type="EMBL" id="CP002382">
    <property type="protein sequence ID" value="AEP09662.1"/>
    <property type="molecule type" value="Genomic_DNA"/>
</dbReference>
<keyword evidence="7 9" id="KW-0378">Hydrolase</keyword>
<dbReference type="HAMAP" id="MF_00148">
    <property type="entry name" value="UDG"/>
    <property type="match status" value="1"/>
</dbReference>
<dbReference type="InterPro" id="IPR005122">
    <property type="entry name" value="Uracil-DNA_glycosylase-like"/>
</dbReference>
<reference evidence="13 14" key="1">
    <citation type="journal article" date="2011" name="BMC Genomics">
        <title>Genomic insights into an obligate epibiotic bacterial predator: Micavibrio aeruginosavorus ARL-13.</title>
        <authorList>
            <person name="Wang Z."/>
            <person name="Kadouri D."/>
            <person name="Wu M."/>
        </authorList>
    </citation>
    <scope>NUCLEOTIDE SEQUENCE [LARGE SCALE GENOMIC DNA]</scope>
    <source>
        <strain evidence="13 14">ARL-13</strain>
    </source>
</reference>
<dbReference type="GO" id="GO:0004844">
    <property type="term" value="F:uracil DNA N-glycosylase activity"/>
    <property type="evidence" value="ECO:0007669"/>
    <property type="project" value="UniProtKB-UniRule"/>
</dbReference>
<evidence type="ECO:0000256" key="3">
    <source>
        <dbReference type="ARBA" id="ARBA00008184"/>
    </source>
</evidence>
<evidence type="ECO:0000256" key="4">
    <source>
        <dbReference type="ARBA" id="ARBA00012030"/>
    </source>
</evidence>
<evidence type="ECO:0000256" key="1">
    <source>
        <dbReference type="ARBA" id="ARBA00001400"/>
    </source>
</evidence>
<dbReference type="eggNOG" id="COG0692">
    <property type="taxonomic scope" value="Bacteria"/>
</dbReference>
<accession>G2KSR2</accession>
<dbReference type="InterPro" id="IPR018085">
    <property type="entry name" value="Ura-DNA_Glyclase_AS"/>
</dbReference>
<dbReference type="SMART" id="SM00986">
    <property type="entry name" value="UDG"/>
    <property type="match status" value="1"/>
</dbReference>
<evidence type="ECO:0000256" key="10">
    <source>
        <dbReference type="PROSITE-ProRule" id="PRU10072"/>
    </source>
</evidence>
<protein>
    <recommendedName>
        <fullName evidence="5 9">Uracil-DNA glycosylase</fullName>
        <shortName evidence="9">UDG</shortName>
        <ecNumber evidence="4 9">3.2.2.27</ecNumber>
    </recommendedName>
</protein>
<organism evidence="13 14">
    <name type="scientific">Micavibrio aeruginosavorus (strain ARL-13)</name>
    <dbReference type="NCBI Taxonomy" id="856793"/>
    <lineage>
        <taxon>Bacteria</taxon>
        <taxon>Pseudomonadati</taxon>
        <taxon>Bdellovibrionota</taxon>
        <taxon>Bdellovibrionia</taxon>
        <taxon>Bdellovibrionales</taxon>
        <taxon>Pseudobdellovibrionaceae</taxon>
        <taxon>Micavibrio</taxon>
    </lineage>
</organism>
<keyword evidence="9" id="KW-0963">Cytoplasm</keyword>
<keyword evidence="8 9" id="KW-0234">DNA repair</keyword>
<dbReference type="SUPFAM" id="SSF52141">
    <property type="entry name" value="Uracil-DNA glycosylase-like"/>
    <property type="match status" value="1"/>
</dbReference>
<keyword evidence="13" id="KW-0326">Glycosidase</keyword>
<dbReference type="RefSeq" id="WP_014102885.1">
    <property type="nucleotide sequence ID" value="NC_016026.1"/>
</dbReference>
<dbReference type="PANTHER" id="PTHR11264">
    <property type="entry name" value="URACIL-DNA GLYCOSYLASE"/>
    <property type="match status" value="1"/>
</dbReference>
<dbReference type="NCBIfam" id="NF003591">
    <property type="entry name" value="PRK05254.1-4"/>
    <property type="match status" value="1"/>
</dbReference>
<dbReference type="CDD" id="cd10027">
    <property type="entry name" value="UDG-F1-like"/>
    <property type="match status" value="1"/>
</dbReference>
<dbReference type="AlphaFoldDB" id="G2KSR2"/>
<evidence type="ECO:0000259" key="12">
    <source>
        <dbReference type="SMART" id="SM00986"/>
    </source>
</evidence>
<dbReference type="PROSITE" id="PS00130">
    <property type="entry name" value="U_DNA_GLYCOSYLASE"/>
    <property type="match status" value="1"/>
</dbReference>
<name>G2KSR2_MICAA</name>
<dbReference type="FunFam" id="3.40.470.10:FF:000001">
    <property type="entry name" value="Uracil-DNA glycosylase"/>
    <property type="match status" value="1"/>
</dbReference>
<keyword evidence="14" id="KW-1185">Reference proteome</keyword>
<evidence type="ECO:0000256" key="2">
    <source>
        <dbReference type="ARBA" id="ARBA00002631"/>
    </source>
</evidence>
<dbReference type="NCBIfam" id="NF003589">
    <property type="entry name" value="PRK05254.1-2"/>
    <property type="match status" value="1"/>
</dbReference>
<dbReference type="EC" id="3.2.2.27" evidence="4 9"/>
<dbReference type="Gene3D" id="3.40.470.10">
    <property type="entry name" value="Uracil-DNA glycosylase-like domain"/>
    <property type="match status" value="1"/>
</dbReference>
<comment type="function">
    <text evidence="2 9 11">Excises uracil residues from the DNA which can arise as a result of misincorporation of dUMP residues by DNA polymerase or due to deamination of cytosine.</text>
</comment>
<dbReference type="GO" id="GO:0005737">
    <property type="term" value="C:cytoplasm"/>
    <property type="evidence" value="ECO:0007669"/>
    <property type="project" value="UniProtKB-SubCell"/>
</dbReference>
<evidence type="ECO:0000256" key="11">
    <source>
        <dbReference type="RuleBase" id="RU003780"/>
    </source>
</evidence>
<gene>
    <name evidence="9 13" type="primary">ung</name>
    <name evidence="13" type="ordered locus">MICA_1340</name>
</gene>
<evidence type="ECO:0000313" key="13">
    <source>
        <dbReference type="EMBL" id="AEP09662.1"/>
    </source>
</evidence>
<dbReference type="GO" id="GO:0097510">
    <property type="term" value="P:base-excision repair, AP site formation via deaminated base removal"/>
    <property type="evidence" value="ECO:0007669"/>
    <property type="project" value="TreeGrafter"/>
</dbReference>
<dbReference type="STRING" id="856793.MICA_1340"/>
<dbReference type="NCBIfam" id="NF003592">
    <property type="entry name" value="PRK05254.1-5"/>
    <property type="match status" value="1"/>
</dbReference>
<dbReference type="SMART" id="SM00987">
    <property type="entry name" value="UreE_C"/>
    <property type="match status" value="1"/>
</dbReference>
<keyword evidence="6 9" id="KW-0227">DNA damage</keyword>
<comment type="similarity">
    <text evidence="3 9 11">Belongs to the uracil-DNA glycosylase (UDG) superfamily. UNG family.</text>
</comment>
<proteinExistence type="inferred from homology"/>
<dbReference type="Proteomes" id="UP000009286">
    <property type="component" value="Chromosome"/>
</dbReference>
<dbReference type="Pfam" id="PF03167">
    <property type="entry name" value="UDG"/>
    <property type="match status" value="1"/>
</dbReference>